<gene>
    <name evidence="1" type="ORF">GCM10010976_23430</name>
</gene>
<dbReference type="Pfam" id="PF09357">
    <property type="entry name" value="RteC"/>
    <property type="match status" value="1"/>
</dbReference>
<comment type="caution">
    <text evidence="1">The sequence shown here is derived from an EMBL/GenBank/DDBJ whole genome shotgun (WGS) entry which is preliminary data.</text>
</comment>
<dbReference type="InterPro" id="IPR018534">
    <property type="entry name" value="Tet_reg_excision_RteC"/>
</dbReference>
<evidence type="ECO:0008006" key="3">
    <source>
        <dbReference type="Google" id="ProtNLM"/>
    </source>
</evidence>
<evidence type="ECO:0000313" key="2">
    <source>
        <dbReference type="Proteomes" id="UP000625976"/>
    </source>
</evidence>
<proteinExistence type="predicted"/>
<organism evidence="1 2">
    <name type="scientific">Bizionia arctica</name>
    <dbReference type="NCBI Taxonomy" id="1495645"/>
    <lineage>
        <taxon>Bacteria</taxon>
        <taxon>Pseudomonadati</taxon>
        <taxon>Bacteroidota</taxon>
        <taxon>Flavobacteriia</taxon>
        <taxon>Flavobacteriales</taxon>
        <taxon>Flavobacteriaceae</taxon>
        <taxon>Bizionia</taxon>
    </lineage>
</organism>
<sequence length="280" mass="33125">MNKINTLVDEYKYQVNNVQQESLKDISNLEHLINLSSQYLHLIRLSVRDKGFPTDAHEIHFFKELKPFINGHLKYYSNVHYYLMNRPRLSLSKQRKYIHLLLEKFEAIKARELDFVNYYRHKGTKFDHIYFIRGQNTIATTNNLNHFIDIEFSTSHDDYVAKIIAYDLLIIYYQQELRSLKNQKFTPIIEAPPPLQKYLWTASKTDLVEIMYAIHALGAVQNGNIDIKSLATICETLFDIDLGNFYKTYGEIKAREKDRTKFLDNLKNSLIRKMDKDDSN</sequence>
<reference evidence="1" key="1">
    <citation type="journal article" date="2014" name="Int. J. Syst. Evol. Microbiol.">
        <title>Complete genome sequence of Corynebacterium casei LMG S-19264T (=DSM 44701T), isolated from a smear-ripened cheese.</title>
        <authorList>
            <consortium name="US DOE Joint Genome Institute (JGI-PGF)"/>
            <person name="Walter F."/>
            <person name="Albersmeier A."/>
            <person name="Kalinowski J."/>
            <person name="Ruckert C."/>
        </authorList>
    </citation>
    <scope>NUCLEOTIDE SEQUENCE</scope>
    <source>
        <strain evidence="1">CGMCC 1.12751</strain>
    </source>
</reference>
<dbReference type="AlphaFoldDB" id="A0A917GMY0"/>
<dbReference type="RefSeq" id="WP_188465107.1">
    <property type="nucleotide sequence ID" value="NZ_BMFQ01000003.1"/>
</dbReference>
<keyword evidence="2" id="KW-1185">Reference proteome</keyword>
<protein>
    <recommendedName>
        <fullName evidence="3">Tetracycline regulation of excision, RteC</fullName>
    </recommendedName>
</protein>
<dbReference type="Proteomes" id="UP000625976">
    <property type="component" value="Unassembled WGS sequence"/>
</dbReference>
<name>A0A917GMY0_9FLAO</name>
<reference evidence="1" key="2">
    <citation type="submission" date="2020-09" db="EMBL/GenBank/DDBJ databases">
        <authorList>
            <person name="Sun Q."/>
            <person name="Zhou Y."/>
        </authorList>
    </citation>
    <scope>NUCLEOTIDE SEQUENCE</scope>
    <source>
        <strain evidence="1">CGMCC 1.12751</strain>
    </source>
</reference>
<evidence type="ECO:0000313" key="1">
    <source>
        <dbReference type="EMBL" id="GGG51574.1"/>
    </source>
</evidence>
<dbReference type="EMBL" id="BMFQ01000003">
    <property type="protein sequence ID" value="GGG51574.1"/>
    <property type="molecule type" value="Genomic_DNA"/>
</dbReference>
<accession>A0A917GMY0</accession>